<dbReference type="CDD" id="cd06782">
    <property type="entry name" value="cpPDZ_CPP-like"/>
    <property type="match status" value="1"/>
</dbReference>
<dbReference type="Pfam" id="PF03572">
    <property type="entry name" value="Peptidase_S41"/>
    <property type="match status" value="1"/>
</dbReference>
<gene>
    <name evidence="7" type="ORF">BRLA_c043420</name>
</gene>
<dbReference type="RefSeq" id="WP_003334354.1">
    <property type="nucleotide sequence ID" value="NZ_CP007806.1"/>
</dbReference>
<dbReference type="EMBL" id="CP007806">
    <property type="protein sequence ID" value="AIG28608.1"/>
    <property type="molecule type" value="Genomic_DNA"/>
</dbReference>
<dbReference type="GO" id="GO:0007165">
    <property type="term" value="P:signal transduction"/>
    <property type="evidence" value="ECO:0007669"/>
    <property type="project" value="TreeGrafter"/>
</dbReference>
<keyword evidence="3 5" id="KW-0378">Hydrolase</keyword>
<dbReference type="SMART" id="SM00228">
    <property type="entry name" value="PDZ"/>
    <property type="match status" value="1"/>
</dbReference>
<evidence type="ECO:0000256" key="3">
    <source>
        <dbReference type="ARBA" id="ARBA00022801"/>
    </source>
</evidence>
<dbReference type="PANTHER" id="PTHR32060:SF29">
    <property type="entry name" value="CARBOXY-TERMINAL PROCESSING PROTEASE CTPB"/>
    <property type="match status" value="1"/>
</dbReference>
<dbReference type="InterPro" id="IPR041489">
    <property type="entry name" value="PDZ_6"/>
</dbReference>
<sequence>MKWNGRKVLALVLAGMLTSSLLTVIAVKTVPLSSATNAVVAGGSNGLFSLGGGQGSPKDFAKLQEVYKIIKSRYVHEVADDKLMEGAINGMISALDDPYSDYMDPEAAAEFNASLNSSFEGIGAEVTMKNGKLTIVSPIKTSPAEKAGLRPNDQVLSVNGESLEGLDLHKAVGKIRGPKGTKATLKILRTGNPEPITVVIVRDDIPIETVHSSILESNGKKIGKLEMTSFASATADDFNRELAELEKKGIQGLIIDVRGNPGGYLKATTSISEVLIPNKAKIVEISYGNNNEQVETFYSKADKGKPYPITVLIDGGSASASEILAGALSESAGAKLVGEKTFGKGTVQNTMEMKDKSQLKLTIAKWLTPKGEWIHKKGIQPDEVVTQPDYFKATQLPHDKVLSRDMNGIEVKNLQLILEGLQLKPDRLDGYYDASTEAAVKKFQQAHKLEVTGKVDQKTGLAMQNALIKVMRDPNNDRQLQRALEITAQSKAK</sequence>
<comment type="similarity">
    <text evidence="1 5">Belongs to the peptidase S41A family.</text>
</comment>
<dbReference type="SUPFAM" id="SSF50156">
    <property type="entry name" value="PDZ domain-like"/>
    <property type="match status" value="1"/>
</dbReference>
<dbReference type="InterPro" id="IPR029045">
    <property type="entry name" value="ClpP/crotonase-like_dom_sf"/>
</dbReference>
<dbReference type="InterPro" id="IPR004447">
    <property type="entry name" value="Peptidase_S41A"/>
</dbReference>
<dbReference type="FunFam" id="2.30.42.10:FF:000063">
    <property type="entry name" value="Peptidase, S41 family"/>
    <property type="match status" value="1"/>
</dbReference>
<evidence type="ECO:0000259" key="6">
    <source>
        <dbReference type="PROSITE" id="PS50106"/>
    </source>
</evidence>
<keyword evidence="8" id="KW-1185">Reference proteome</keyword>
<dbReference type="SUPFAM" id="SSF52096">
    <property type="entry name" value="ClpP/crotonase"/>
    <property type="match status" value="1"/>
</dbReference>
<evidence type="ECO:0000256" key="4">
    <source>
        <dbReference type="ARBA" id="ARBA00022825"/>
    </source>
</evidence>
<dbReference type="HOGENOM" id="CLU_017295_3_0_9"/>
<dbReference type="AlphaFoldDB" id="A0A075RBK2"/>
<dbReference type="Gene3D" id="1.10.101.10">
    <property type="entry name" value="PGBD-like superfamily/PGBD"/>
    <property type="match status" value="1"/>
</dbReference>
<evidence type="ECO:0000313" key="8">
    <source>
        <dbReference type="Proteomes" id="UP000005850"/>
    </source>
</evidence>
<proteinExistence type="inferred from homology"/>
<evidence type="ECO:0000313" key="7">
    <source>
        <dbReference type="EMBL" id="AIG28608.1"/>
    </source>
</evidence>
<dbReference type="Pfam" id="PF01471">
    <property type="entry name" value="PG_binding_1"/>
    <property type="match status" value="1"/>
</dbReference>
<dbReference type="Pfam" id="PF17820">
    <property type="entry name" value="PDZ_6"/>
    <property type="match status" value="1"/>
</dbReference>
<keyword evidence="2 5" id="KW-0645">Protease</keyword>
<dbReference type="PROSITE" id="PS50106">
    <property type="entry name" value="PDZ"/>
    <property type="match status" value="1"/>
</dbReference>
<dbReference type="GO" id="GO:0004252">
    <property type="term" value="F:serine-type endopeptidase activity"/>
    <property type="evidence" value="ECO:0007669"/>
    <property type="project" value="UniProtKB-EC"/>
</dbReference>
<dbReference type="PANTHER" id="PTHR32060">
    <property type="entry name" value="TAIL-SPECIFIC PROTEASE"/>
    <property type="match status" value="1"/>
</dbReference>
<accession>A0A075RBK2</accession>
<feature type="domain" description="PDZ" evidence="6">
    <location>
        <begin position="112"/>
        <end position="176"/>
    </location>
</feature>
<dbReference type="Proteomes" id="UP000005850">
    <property type="component" value="Chromosome"/>
</dbReference>
<dbReference type="InterPro" id="IPR036034">
    <property type="entry name" value="PDZ_sf"/>
</dbReference>
<dbReference type="InterPro" id="IPR001478">
    <property type="entry name" value="PDZ"/>
</dbReference>
<protein>
    <submittedName>
        <fullName evidence="7">Carboxy-terminal processing protease CtpB</fullName>
        <ecNumber evidence="7">3.4.21.102</ecNumber>
    </submittedName>
</protein>
<dbReference type="MEROPS" id="S41.007"/>
<dbReference type="Pfam" id="PF22694">
    <property type="entry name" value="CtpB_N-like"/>
    <property type="match status" value="1"/>
</dbReference>
<dbReference type="GO" id="GO:0030288">
    <property type="term" value="C:outer membrane-bounded periplasmic space"/>
    <property type="evidence" value="ECO:0007669"/>
    <property type="project" value="TreeGrafter"/>
</dbReference>
<dbReference type="FunFam" id="3.30.750.44:FF:000001">
    <property type="entry name" value="S41 family peptidase"/>
    <property type="match status" value="1"/>
</dbReference>
<dbReference type="InterPro" id="IPR002477">
    <property type="entry name" value="Peptidoglycan-bd-like"/>
</dbReference>
<evidence type="ECO:0000256" key="2">
    <source>
        <dbReference type="ARBA" id="ARBA00022670"/>
    </source>
</evidence>
<dbReference type="SUPFAM" id="SSF47090">
    <property type="entry name" value="PGBD-like"/>
    <property type="match status" value="1"/>
</dbReference>
<dbReference type="GO" id="GO:0006508">
    <property type="term" value="P:proteolysis"/>
    <property type="evidence" value="ECO:0007669"/>
    <property type="project" value="UniProtKB-KW"/>
</dbReference>
<dbReference type="InterPro" id="IPR036365">
    <property type="entry name" value="PGBD-like_sf"/>
</dbReference>
<dbReference type="InterPro" id="IPR055210">
    <property type="entry name" value="CtpA/B_N"/>
</dbReference>
<dbReference type="EC" id="3.4.21.102" evidence="7"/>
<dbReference type="Gene3D" id="3.90.226.10">
    <property type="entry name" value="2-enoyl-CoA Hydratase, Chain A, domain 1"/>
    <property type="match status" value="1"/>
</dbReference>
<dbReference type="InterPro" id="IPR005151">
    <property type="entry name" value="Tail-specific_protease"/>
</dbReference>
<evidence type="ECO:0000256" key="5">
    <source>
        <dbReference type="RuleBase" id="RU004404"/>
    </source>
</evidence>
<dbReference type="Gene3D" id="3.30.750.44">
    <property type="match status" value="1"/>
</dbReference>
<reference evidence="7 8" key="1">
    <citation type="journal article" date="2011" name="J. Bacteriol.">
        <title>Genome sequence of Brevibacillus laterosporus LMG 15441, a pathogen of invertebrates.</title>
        <authorList>
            <person name="Djukic M."/>
            <person name="Poehlein A."/>
            <person name="Thurmer A."/>
            <person name="Daniel R."/>
        </authorList>
    </citation>
    <scope>NUCLEOTIDE SEQUENCE [LARGE SCALE GENOMIC DNA]</scope>
    <source>
        <strain evidence="7 8">LMG 15441</strain>
    </source>
</reference>
<dbReference type="NCBIfam" id="TIGR00225">
    <property type="entry name" value="prc"/>
    <property type="match status" value="1"/>
</dbReference>
<dbReference type="InterPro" id="IPR036366">
    <property type="entry name" value="PGBDSf"/>
</dbReference>
<organism evidence="7 8">
    <name type="scientific">Brevibacillus laterosporus LMG 15441</name>
    <dbReference type="NCBI Taxonomy" id="1042163"/>
    <lineage>
        <taxon>Bacteria</taxon>
        <taxon>Bacillati</taxon>
        <taxon>Bacillota</taxon>
        <taxon>Bacilli</taxon>
        <taxon>Bacillales</taxon>
        <taxon>Paenibacillaceae</taxon>
        <taxon>Brevibacillus</taxon>
    </lineage>
</organism>
<name>A0A075RBK2_BRELA</name>
<dbReference type="eggNOG" id="COG0793">
    <property type="taxonomic scope" value="Bacteria"/>
</dbReference>
<dbReference type="CDD" id="cd07560">
    <property type="entry name" value="Peptidase_S41_CPP"/>
    <property type="match status" value="1"/>
</dbReference>
<dbReference type="Gene3D" id="2.30.42.10">
    <property type="match status" value="1"/>
</dbReference>
<dbReference type="SMART" id="SM00245">
    <property type="entry name" value="TSPc"/>
    <property type="match status" value="1"/>
</dbReference>
<evidence type="ECO:0000256" key="1">
    <source>
        <dbReference type="ARBA" id="ARBA00009179"/>
    </source>
</evidence>
<keyword evidence="4 5" id="KW-0720">Serine protease</keyword>
<dbReference type="KEGG" id="blr:BRLA_c043420"/>
<dbReference type="STRING" id="1042163.BRLA_c043420"/>